<sequence length="187" mass="20418">MAAVAPPSSPMVRLSIRSTFGLALPRNRPRSSSFGSRNSEDARKQQKKRSSTAPPPFSLPLPRCRSAFFPDDSSTAPPPSHVQQGRSARAAEETDLDNFSSFRPSSSPSPLRLLPCRAACRREGWLVAPSCLARPSCQSALLPSTSHQQDFGCMANQTQNWLLTGQWSVNRASVFGRLSEATGRWFG</sequence>
<feature type="compositionally biased region" description="Low complexity" evidence="1">
    <location>
        <begin position="99"/>
        <end position="108"/>
    </location>
</feature>
<proteinExistence type="predicted"/>
<accession>A0AAV2FQB3</accession>
<keyword evidence="3" id="KW-1185">Reference proteome</keyword>
<feature type="region of interest" description="Disordered" evidence="1">
    <location>
        <begin position="18"/>
        <end position="108"/>
    </location>
</feature>
<name>A0AAV2FQB3_9ROSI</name>
<evidence type="ECO:0000256" key="1">
    <source>
        <dbReference type="SAM" id="MobiDB-lite"/>
    </source>
</evidence>
<evidence type="ECO:0000313" key="3">
    <source>
        <dbReference type="Proteomes" id="UP001497516"/>
    </source>
</evidence>
<organism evidence="2 3">
    <name type="scientific">Linum trigynum</name>
    <dbReference type="NCBI Taxonomy" id="586398"/>
    <lineage>
        <taxon>Eukaryota</taxon>
        <taxon>Viridiplantae</taxon>
        <taxon>Streptophyta</taxon>
        <taxon>Embryophyta</taxon>
        <taxon>Tracheophyta</taxon>
        <taxon>Spermatophyta</taxon>
        <taxon>Magnoliopsida</taxon>
        <taxon>eudicotyledons</taxon>
        <taxon>Gunneridae</taxon>
        <taxon>Pentapetalae</taxon>
        <taxon>rosids</taxon>
        <taxon>fabids</taxon>
        <taxon>Malpighiales</taxon>
        <taxon>Linaceae</taxon>
        <taxon>Linum</taxon>
    </lineage>
</organism>
<evidence type="ECO:0000313" key="2">
    <source>
        <dbReference type="EMBL" id="CAL1400132.1"/>
    </source>
</evidence>
<dbReference type="Proteomes" id="UP001497516">
    <property type="component" value="Chromosome 7"/>
</dbReference>
<dbReference type="EMBL" id="OZ034820">
    <property type="protein sequence ID" value="CAL1400132.1"/>
    <property type="molecule type" value="Genomic_DNA"/>
</dbReference>
<dbReference type="AlphaFoldDB" id="A0AAV2FQB3"/>
<protein>
    <submittedName>
        <fullName evidence="2">Uncharacterized protein</fullName>
    </submittedName>
</protein>
<gene>
    <name evidence="2" type="ORF">LTRI10_LOCUS40280</name>
</gene>
<reference evidence="2 3" key="1">
    <citation type="submission" date="2024-04" db="EMBL/GenBank/DDBJ databases">
        <authorList>
            <person name="Fracassetti M."/>
        </authorList>
    </citation>
    <scope>NUCLEOTIDE SEQUENCE [LARGE SCALE GENOMIC DNA]</scope>
</reference>